<evidence type="ECO:0008006" key="3">
    <source>
        <dbReference type="Google" id="ProtNLM"/>
    </source>
</evidence>
<evidence type="ECO:0000313" key="2">
    <source>
        <dbReference type="Proteomes" id="UP000004913"/>
    </source>
</evidence>
<gene>
    <name evidence="1" type="ORF">HMPREF9455_03089</name>
</gene>
<dbReference type="eggNOG" id="ENOG5033235">
    <property type="taxonomic scope" value="Bacteria"/>
</dbReference>
<keyword evidence="2" id="KW-1185">Reference proteome</keyword>
<dbReference type="RefSeq" id="WP_006800622.1">
    <property type="nucleotide sequence ID" value="NZ_GL891987.1"/>
</dbReference>
<dbReference type="OrthoDB" id="1439243at2"/>
<accession>F5J172</accession>
<sequence>MAVLSLSDLRAEYKKATDPKAKEEFKKKIQEMIAVQTPEEAMATLQAVDNRVSEIEESIDLEDIADMASMSYIAKKYFSKSRSWLYQRLNGNMVHGKPATFTPEERQTLAKALDDMSKKFKEKSLSILNG</sequence>
<dbReference type="Proteomes" id="UP000004913">
    <property type="component" value="Unassembled WGS sequence"/>
</dbReference>
<evidence type="ECO:0000313" key="1">
    <source>
        <dbReference type="EMBL" id="EGK00446.1"/>
    </source>
</evidence>
<reference evidence="1 2" key="1">
    <citation type="submission" date="2011-04" db="EMBL/GenBank/DDBJ databases">
        <title>The Genome Sequence of Dysgonomonas gadei ATCC BAA-286.</title>
        <authorList>
            <consortium name="The Broad Institute Genome Sequencing Platform"/>
            <person name="Earl A."/>
            <person name="Ward D."/>
            <person name="Feldgarden M."/>
            <person name="Gevers D."/>
            <person name="Pudlo N."/>
            <person name="Martens E."/>
            <person name="Allen-Vercoe E."/>
            <person name="Young S.K."/>
            <person name="Zeng Q."/>
            <person name="Gargeya S."/>
            <person name="Fitzgerald M."/>
            <person name="Haas B."/>
            <person name="Abouelleil A."/>
            <person name="Alvarado L."/>
            <person name="Arachchi H.M."/>
            <person name="Berlin A."/>
            <person name="Brown A."/>
            <person name="Chapman S.B."/>
            <person name="Chen Z."/>
            <person name="Dunbar C."/>
            <person name="Freedman E."/>
            <person name="Gearin G."/>
            <person name="Gellesch M."/>
            <person name="Goldberg J."/>
            <person name="Griggs A."/>
            <person name="Gujja S."/>
            <person name="Heiman D."/>
            <person name="Howarth C."/>
            <person name="Larson L."/>
            <person name="Lui A."/>
            <person name="MacDonald P.J.P."/>
            <person name="Mehta T."/>
            <person name="Montmayeur A."/>
            <person name="Murphy C."/>
            <person name="Neiman D."/>
            <person name="Pearson M."/>
            <person name="Priest M."/>
            <person name="Roberts A."/>
            <person name="Saif S."/>
            <person name="Shea T."/>
            <person name="Shenoy N."/>
            <person name="Sisk P."/>
            <person name="Stolte C."/>
            <person name="Sykes S."/>
            <person name="Yandava C."/>
            <person name="Wortman J."/>
            <person name="Nusbaum C."/>
            <person name="Birren B."/>
        </authorList>
    </citation>
    <scope>NUCLEOTIDE SEQUENCE [LARGE SCALE GENOMIC DNA]</scope>
    <source>
        <strain evidence="1 2">ATCC BAA-286</strain>
    </source>
</reference>
<dbReference type="HOGENOM" id="CLU_141004_0_0_10"/>
<comment type="caution">
    <text evidence="1">The sequence shown here is derived from an EMBL/GenBank/DDBJ whole genome shotgun (WGS) entry which is preliminary data.</text>
</comment>
<dbReference type="EMBL" id="ADLV01000036">
    <property type="protein sequence ID" value="EGK00446.1"/>
    <property type="molecule type" value="Genomic_DNA"/>
</dbReference>
<organism evidence="1 2">
    <name type="scientific">Dysgonomonas gadei ATCC BAA-286</name>
    <dbReference type="NCBI Taxonomy" id="742766"/>
    <lineage>
        <taxon>Bacteria</taxon>
        <taxon>Pseudomonadati</taxon>
        <taxon>Bacteroidota</taxon>
        <taxon>Bacteroidia</taxon>
        <taxon>Bacteroidales</taxon>
        <taxon>Dysgonomonadaceae</taxon>
        <taxon>Dysgonomonas</taxon>
    </lineage>
</organism>
<dbReference type="Pfam" id="PF16476">
    <property type="entry name" value="DUF5053"/>
    <property type="match status" value="1"/>
</dbReference>
<name>F5J172_9BACT</name>
<dbReference type="AlphaFoldDB" id="F5J172"/>
<protein>
    <recommendedName>
        <fullName evidence="3">DUF5053 domain-containing protein</fullName>
    </recommendedName>
</protein>
<dbReference type="InterPro" id="IPR032483">
    <property type="entry name" value="DUF5053"/>
</dbReference>
<proteinExistence type="predicted"/>